<dbReference type="HOGENOM" id="CLU_047944_3_2_9"/>
<feature type="domain" description="Phage conserved hypothetical protein C-terminal" evidence="1">
    <location>
        <begin position="155"/>
        <end position="227"/>
    </location>
</feature>
<name>A0A0A7FS75_9CLOT</name>
<dbReference type="Proteomes" id="UP000030635">
    <property type="component" value="Chromosome"/>
</dbReference>
<dbReference type="OrthoDB" id="1258529at2"/>
<dbReference type="Pfam" id="PF09524">
    <property type="entry name" value="Phg_2220_C"/>
    <property type="match status" value="1"/>
</dbReference>
<sequence>MRKSIFGFSQERAIELGLDAKDLLILRYIHDFVESGKMIKREIDGKLYYWIKSQTLLDTLPVLKIGGSIVLRRRLKNLVELNILEYKLIKKGGTYCFYRMSDEFYNLLYKKVTNSKETKGTTNKYVGVASKVKPKDNYVKNTLVKDNINSIAEEVINYLNELVGVNYNYRSVSILNLIERRINEGYEASDLKRVIKRKYYEWKDTEYEKYLRPSTLFNDDRFDEYLNQKENKTVSSVNQACYEEFVFD</sequence>
<evidence type="ECO:0000313" key="3">
    <source>
        <dbReference type="Proteomes" id="UP000030635"/>
    </source>
</evidence>
<dbReference type="NCBIfam" id="TIGR02220">
    <property type="entry name" value="phg_TIGR02220"/>
    <property type="match status" value="1"/>
</dbReference>
<organism evidence="2 3">
    <name type="scientific">Clostridium baratii str. Sullivan</name>
    <dbReference type="NCBI Taxonomy" id="1415775"/>
    <lineage>
        <taxon>Bacteria</taxon>
        <taxon>Bacillati</taxon>
        <taxon>Bacillota</taxon>
        <taxon>Clostridia</taxon>
        <taxon>Eubacteriales</taxon>
        <taxon>Clostridiaceae</taxon>
        <taxon>Clostridium</taxon>
    </lineage>
</organism>
<dbReference type="RefSeq" id="WP_052139562.1">
    <property type="nucleotide sequence ID" value="NZ_CP006905.1"/>
</dbReference>
<protein>
    <recommendedName>
        <fullName evidence="1">Phage conserved hypothetical protein C-terminal domain-containing protein</fullName>
    </recommendedName>
</protein>
<gene>
    <name evidence="2" type="ORF">U729_2491</name>
</gene>
<evidence type="ECO:0000313" key="2">
    <source>
        <dbReference type="EMBL" id="AIY82462.1"/>
    </source>
</evidence>
<dbReference type="InterPro" id="IPR011741">
    <property type="entry name" value="Phg_2220_C"/>
</dbReference>
<dbReference type="EMBL" id="CP006905">
    <property type="protein sequence ID" value="AIY82462.1"/>
    <property type="molecule type" value="Genomic_DNA"/>
</dbReference>
<dbReference type="eggNOG" id="COG1802">
    <property type="taxonomic scope" value="Bacteria"/>
</dbReference>
<proteinExistence type="predicted"/>
<evidence type="ECO:0000259" key="1">
    <source>
        <dbReference type="Pfam" id="PF09524"/>
    </source>
</evidence>
<keyword evidence="3" id="KW-1185">Reference proteome</keyword>
<dbReference type="KEGG" id="cbv:U729_2491"/>
<accession>A0A0A7FS75</accession>
<reference evidence="2 3" key="1">
    <citation type="journal article" date="2015" name="Infect. Genet. Evol.">
        <title>Genomic sequences of six botulinum neurotoxin-producing strains representing three clostridial species illustrate the mobility and diversity of botulinum neurotoxin genes.</title>
        <authorList>
            <person name="Smith T.J."/>
            <person name="Hill K.K."/>
            <person name="Xie G."/>
            <person name="Foley B.T."/>
            <person name="Williamson C.H."/>
            <person name="Foster J.T."/>
            <person name="Johnson S.L."/>
            <person name="Chertkov O."/>
            <person name="Teshima H."/>
            <person name="Gibbons H.S."/>
            <person name="Johnsky L.A."/>
            <person name="Karavis M.A."/>
            <person name="Smith L.A."/>
        </authorList>
    </citation>
    <scope>NUCLEOTIDE SEQUENCE [LARGE SCALE GENOMIC DNA]</scope>
    <source>
        <strain evidence="2 3">Sullivan</strain>
    </source>
</reference>
<dbReference type="AlphaFoldDB" id="A0A0A7FS75"/>